<evidence type="ECO:0000313" key="1">
    <source>
        <dbReference type="EMBL" id="SPY98637.1"/>
    </source>
</evidence>
<evidence type="ECO:0000313" key="2">
    <source>
        <dbReference type="Proteomes" id="UP000251485"/>
    </source>
</evidence>
<gene>
    <name evidence="1" type="ORF">NCTC10975_03288</name>
</gene>
<dbReference type="EMBL" id="UAUE01000024">
    <property type="protein sequence ID" value="SPY98637.1"/>
    <property type="molecule type" value="Genomic_DNA"/>
</dbReference>
<dbReference type="AlphaFoldDB" id="A0A2X2BS55"/>
<reference evidence="1 2" key="1">
    <citation type="submission" date="2018-06" db="EMBL/GenBank/DDBJ databases">
        <authorList>
            <consortium name="Pathogen Informatics"/>
            <person name="Doyle S."/>
        </authorList>
    </citation>
    <scope>NUCLEOTIDE SEQUENCE [LARGE SCALE GENOMIC DNA]</scope>
    <source>
        <strain evidence="1 2">NCTC10975</strain>
    </source>
</reference>
<accession>A0A2X2BS55</accession>
<name>A0A2X2BS55_PROMI</name>
<dbReference type="Proteomes" id="UP000251485">
    <property type="component" value="Unassembled WGS sequence"/>
</dbReference>
<protein>
    <submittedName>
        <fullName evidence="1">Uncharacterized protein</fullName>
    </submittedName>
</protein>
<organism evidence="1 2">
    <name type="scientific">Proteus mirabilis</name>
    <dbReference type="NCBI Taxonomy" id="584"/>
    <lineage>
        <taxon>Bacteria</taxon>
        <taxon>Pseudomonadati</taxon>
        <taxon>Pseudomonadota</taxon>
        <taxon>Gammaproteobacteria</taxon>
        <taxon>Enterobacterales</taxon>
        <taxon>Morganellaceae</taxon>
        <taxon>Proteus</taxon>
    </lineage>
</organism>
<proteinExistence type="predicted"/>
<sequence length="218" mass="25966">MGYSIQHLHIDKKHILTLIDEQTTLPSLFVAIYSIRKLSLLRFRTQEKELFTLKYFLEYWENKFSKTFDFSFRESNYDIANCISELDGFYHHLSNKKHLRSTKNIVSIQNSSFESCRSNAEHLRTISKFFQYLNQRYMNQSFQQIDRYELCKSRDWNERSIKSIVRNFSKVQPSGMKHNPTYRSLTKEQILCLDEMLLPSSPLISESKTMIISSQKSN</sequence>